<accession>A0A0N4UP11</accession>
<evidence type="ECO:0000313" key="4">
    <source>
        <dbReference type="WBParaSite" id="DME_0000967701-mRNA-1"/>
    </source>
</evidence>
<evidence type="ECO:0000313" key="2">
    <source>
        <dbReference type="Proteomes" id="UP000038040"/>
    </source>
</evidence>
<organism evidence="2 4">
    <name type="scientific">Dracunculus medinensis</name>
    <name type="common">Guinea worm</name>
    <dbReference type="NCBI Taxonomy" id="318479"/>
    <lineage>
        <taxon>Eukaryota</taxon>
        <taxon>Metazoa</taxon>
        <taxon>Ecdysozoa</taxon>
        <taxon>Nematoda</taxon>
        <taxon>Chromadorea</taxon>
        <taxon>Rhabditida</taxon>
        <taxon>Spirurina</taxon>
        <taxon>Dracunculoidea</taxon>
        <taxon>Dracunculidae</taxon>
        <taxon>Dracunculus</taxon>
    </lineage>
</organism>
<name>A0A0N4UP11_DRAME</name>
<dbReference type="AlphaFoldDB" id="A0A0N4UP11"/>
<reference evidence="1 3" key="2">
    <citation type="submission" date="2018-11" db="EMBL/GenBank/DDBJ databases">
        <authorList>
            <consortium name="Pathogen Informatics"/>
        </authorList>
    </citation>
    <scope>NUCLEOTIDE SEQUENCE [LARGE SCALE GENOMIC DNA]</scope>
</reference>
<reference evidence="4" key="1">
    <citation type="submission" date="2017-02" db="UniProtKB">
        <authorList>
            <consortium name="WormBaseParasite"/>
        </authorList>
    </citation>
    <scope>IDENTIFICATION</scope>
</reference>
<dbReference type="Proteomes" id="UP000038040">
    <property type="component" value="Unplaced"/>
</dbReference>
<dbReference type="WBParaSite" id="DME_0000967701-mRNA-1">
    <property type="protein sequence ID" value="DME_0000967701-mRNA-1"/>
    <property type="gene ID" value="DME_0000967701"/>
</dbReference>
<proteinExistence type="predicted"/>
<evidence type="ECO:0000313" key="1">
    <source>
        <dbReference type="EMBL" id="VDN60756.1"/>
    </source>
</evidence>
<evidence type="ECO:0000313" key="3">
    <source>
        <dbReference type="Proteomes" id="UP000274756"/>
    </source>
</evidence>
<gene>
    <name evidence="1" type="ORF">DME_LOCUS10729</name>
</gene>
<dbReference type="EMBL" id="UYYG01001240">
    <property type="protein sequence ID" value="VDN60756.1"/>
    <property type="molecule type" value="Genomic_DNA"/>
</dbReference>
<sequence length="77" mass="8683">MIQYASKALSTIYDIQIKKNINAEILLVPNGPPNSALIDENRRYCKRPKQIVDPSTNKVTEKAKFPASIWKLLPCIA</sequence>
<keyword evidence="3" id="KW-1185">Reference proteome</keyword>
<protein>
    <submittedName>
        <fullName evidence="4">Transposase</fullName>
    </submittedName>
</protein>
<dbReference type="Proteomes" id="UP000274756">
    <property type="component" value="Unassembled WGS sequence"/>
</dbReference>